<dbReference type="SMART" id="SM00409">
    <property type="entry name" value="IG"/>
    <property type="match status" value="1"/>
</dbReference>
<dbReference type="InterPro" id="IPR013783">
    <property type="entry name" value="Ig-like_fold"/>
</dbReference>
<feature type="region of interest" description="Disordered" evidence="1">
    <location>
        <begin position="184"/>
        <end position="242"/>
    </location>
</feature>
<reference evidence="5" key="1">
    <citation type="submission" date="2023-08" db="EMBL/GenBank/DDBJ databases">
        <authorList>
            <person name="Alioto T."/>
            <person name="Alioto T."/>
            <person name="Gomez Garrido J."/>
        </authorList>
    </citation>
    <scope>NUCLEOTIDE SEQUENCE</scope>
</reference>
<gene>
    <name evidence="5" type="ORF">XNOV1_A030969</name>
</gene>
<sequence length="307" mass="34280">MNKGVMIVSIMRPENCWTLLHVSILAALLITVNADGEDECEFYIKVPRNTYEASLGDELRISCTVKFCDDSPPPVSWFKLGQDDVFIPINDSSHRLKEEWQMLNNLEGVSFLIFPKFFSNDSGDYRCESESKIGNRINVNVTDSTTSSPPFPKDLMMYVYPAAGIVGFVIIVIIISVASMQGCKGKSKRTQEENQYVAIPMSEQPSQSTTAQPSPRGNPHIPPSQRSTRRPKAPPQLSESPVVSDNECVYSFVKDGRQRQTKTAEEGSLVYAALNHQLPARVPARPRRPKEESSEYAAIRVRDSNCS</sequence>
<evidence type="ECO:0000256" key="3">
    <source>
        <dbReference type="SAM" id="SignalP"/>
    </source>
</evidence>
<evidence type="ECO:0000313" key="5">
    <source>
        <dbReference type="EMBL" id="CAJ1087553.1"/>
    </source>
</evidence>
<dbReference type="SUPFAM" id="SSF48726">
    <property type="entry name" value="Immunoglobulin"/>
    <property type="match status" value="1"/>
</dbReference>
<feature type="compositionally biased region" description="Polar residues" evidence="1">
    <location>
        <begin position="203"/>
        <end position="215"/>
    </location>
</feature>
<evidence type="ECO:0000256" key="2">
    <source>
        <dbReference type="SAM" id="Phobius"/>
    </source>
</evidence>
<dbReference type="InterPro" id="IPR003599">
    <property type="entry name" value="Ig_sub"/>
</dbReference>
<keyword evidence="6" id="KW-1185">Reference proteome</keyword>
<feature type="domain" description="Ig-like" evidence="4">
    <location>
        <begin position="41"/>
        <end position="142"/>
    </location>
</feature>
<evidence type="ECO:0000259" key="4">
    <source>
        <dbReference type="PROSITE" id="PS50835"/>
    </source>
</evidence>
<accession>A0AAV1HNU5</accession>
<evidence type="ECO:0000256" key="1">
    <source>
        <dbReference type="SAM" id="MobiDB-lite"/>
    </source>
</evidence>
<dbReference type="PANTHER" id="PTHR37996:SF1">
    <property type="entry name" value="B- AND T-LYMPHOCYTE ATTENUATOR"/>
    <property type="match status" value="1"/>
</dbReference>
<proteinExistence type="predicted"/>
<evidence type="ECO:0000313" key="6">
    <source>
        <dbReference type="Proteomes" id="UP001178508"/>
    </source>
</evidence>
<dbReference type="InterPro" id="IPR036179">
    <property type="entry name" value="Ig-like_dom_sf"/>
</dbReference>
<keyword evidence="2" id="KW-1133">Transmembrane helix</keyword>
<organism evidence="5 6">
    <name type="scientific">Xyrichtys novacula</name>
    <name type="common">Pearly razorfish</name>
    <name type="synonym">Hemipteronotus novacula</name>
    <dbReference type="NCBI Taxonomy" id="13765"/>
    <lineage>
        <taxon>Eukaryota</taxon>
        <taxon>Metazoa</taxon>
        <taxon>Chordata</taxon>
        <taxon>Craniata</taxon>
        <taxon>Vertebrata</taxon>
        <taxon>Euteleostomi</taxon>
        <taxon>Actinopterygii</taxon>
        <taxon>Neopterygii</taxon>
        <taxon>Teleostei</taxon>
        <taxon>Neoteleostei</taxon>
        <taxon>Acanthomorphata</taxon>
        <taxon>Eupercaria</taxon>
        <taxon>Labriformes</taxon>
        <taxon>Labridae</taxon>
        <taxon>Xyrichtys</taxon>
    </lineage>
</organism>
<feature type="transmembrane region" description="Helical" evidence="2">
    <location>
        <begin position="155"/>
        <end position="179"/>
    </location>
</feature>
<name>A0AAV1HNU5_XYRNO</name>
<dbReference type="GO" id="GO:0038023">
    <property type="term" value="F:signaling receptor activity"/>
    <property type="evidence" value="ECO:0007669"/>
    <property type="project" value="InterPro"/>
</dbReference>
<dbReference type="PANTHER" id="PTHR37996">
    <property type="entry name" value="B- AND T-LYMPHOCYTE ATTENUATOR"/>
    <property type="match status" value="1"/>
</dbReference>
<dbReference type="InterPro" id="IPR039257">
    <property type="entry name" value="BTLA"/>
</dbReference>
<keyword evidence="2" id="KW-0812">Transmembrane</keyword>
<feature type="region of interest" description="Disordered" evidence="1">
    <location>
        <begin position="280"/>
        <end position="307"/>
    </location>
</feature>
<dbReference type="GO" id="GO:0002768">
    <property type="term" value="P:immune response-regulating cell surface receptor signaling pathway"/>
    <property type="evidence" value="ECO:0007669"/>
    <property type="project" value="InterPro"/>
</dbReference>
<dbReference type="GO" id="GO:0005886">
    <property type="term" value="C:plasma membrane"/>
    <property type="evidence" value="ECO:0007669"/>
    <property type="project" value="InterPro"/>
</dbReference>
<keyword evidence="3" id="KW-0732">Signal</keyword>
<dbReference type="AlphaFoldDB" id="A0AAV1HNU5"/>
<dbReference type="Proteomes" id="UP001178508">
    <property type="component" value="Chromosome 24"/>
</dbReference>
<dbReference type="InterPro" id="IPR007110">
    <property type="entry name" value="Ig-like_dom"/>
</dbReference>
<dbReference type="EMBL" id="OY660887">
    <property type="protein sequence ID" value="CAJ1087553.1"/>
    <property type="molecule type" value="Genomic_DNA"/>
</dbReference>
<feature type="chain" id="PRO_5043359517" evidence="3">
    <location>
        <begin position="35"/>
        <end position="307"/>
    </location>
</feature>
<feature type="signal peptide" evidence="3">
    <location>
        <begin position="1"/>
        <end position="34"/>
    </location>
</feature>
<protein>
    <submittedName>
        <fullName evidence="5">B- and T-lymphocyte attenuator-like</fullName>
    </submittedName>
</protein>
<dbReference type="Gene3D" id="2.60.40.10">
    <property type="entry name" value="Immunoglobulins"/>
    <property type="match status" value="1"/>
</dbReference>
<keyword evidence="2" id="KW-0472">Membrane</keyword>
<dbReference type="PROSITE" id="PS50835">
    <property type="entry name" value="IG_LIKE"/>
    <property type="match status" value="1"/>
</dbReference>